<organism evidence="1 2">
    <name type="scientific">Rhizobium aouanii</name>
    <dbReference type="NCBI Taxonomy" id="3118145"/>
    <lineage>
        <taxon>Bacteria</taxon>
        <taxon>Pseudomonadati</taxon>
        <taxon>Pseudomonadota</taxon>
        <taxon>Alphaproteobacteria</taxon>
        <taxon>Hyphomicrobiales</taxon>
        <taxon>Rhizobiaceae</taxon>
        <taxon>Rhizobium/Agrobacterium group</taxon>
        <taxon>Rhizobium</taxon>
    </lineage>
</organism>
<protein>
    <submittedName>
        <fullName evidence="1">C25 family cysteine peptidase</fullName>
    </submittedName>
</protein>
<dbReference type="Proteomes" id="UP001531129">
    <property type="component" value="Unassembled WGS sequence"/>
</dbReference>
<accession>A0ABU8CL22</accession>
<evidence type="ECO:0000313" key="2">
    <source>
        <dbReference type="Proteomes" id="UP001531129"/>
    </source>
</evidence>
<reference evidence="1 2" key="1">
    <citation type="submission" date="2024-01" db="EMBL/GenBank/DDBJ databases">
        <title>Draft genome sequences of three bacterial strains isolated from Acacia saligna represent a potential new species within the genus Rhizobium.</title>
        <authorList>
            <person name="Tambong J.T."/>
            <person name="Mnasri B."/>
        </authorList>
    </citation>
    <scope>NUCLEOTIDE SEQUENCE [LARGE SCALE GENOMIC DNA]</scope>
    <source>
        <strain evidence="1 2">1AS12I</strain>
    </source>
</reference>
<evidence type="ECO:0000313" key="1">
    <source>
        <dbReference type="EMBL" id="MEI1248962.1"/>
    </source>
</evidence>
<gene>
    <name evidence="1" type="ORF">V8Q02_13235</name>
</gene>
<comment type="caution">
    <text evidence="1">The sequence shown here is derived from an EMBL/GenBank/DDBJ whole genome shotgun (WGS) entry which is preliminary data.</text>
</comment>
<dbReference type="EMBL" id="JBAMYC010000006">
    <property type="protein sequence ID" value="MEI1248962.1"/>
    <property type="molecule type" value="Genomic_DNA"/>
</dbReference>
<keyword evidence="2" id="KW-1185">Reference proteome</keyword>
<sequence>MDQQPDKVIVTNVAALKGKYGANGYDAIKNSVDALISADKQRGLVTVFVPLDDKGVMKTLSAPPVTRPIDPAQNKEAIDAVYRALGPDYVVILGAIDIVPHQDMANPLLDPSGEDPDEYAYGDLPYACEAPYSRDAKDFIGPTRVVGRLPDVTGGTDPNYLAELLRVAAEYRPASLPSAKTYFAVTAQIWKKSTDLSVTNTFGAPAKVEDVPPRDYKWSTDQLQRHMHFFNCHGAPASSQFYGQPSTGASQYPPALDAAYIDGKLQEGTIVAAECCYGGELYPVSATQTQIGICNVYLANKAYGFFASTTIAYGPAEGNGQADLICQFFLQNILRGSSNGRAALEARQTFVRKSSPMDPTDLKTLAQFNLYGDPSLTPVQTPKAFVLAAATDYTIAERSDRKDRRRLLFREGIGLAAKEPVPTLVKRKPKKAILDRLHASAEAQGRTPGSVLSFSIRQRGRAKLPHALAQAPSLPTAFHLLFTKSLDDTSSSRAETGVVDILVFVGKEVDGELASITKIRSR</sequence>
<name>A0ABU8CL22_9HYPH</name>
<proteinExistence type="predicted"/>
<dbReference type="RefSeq" id="WP_264396545.1">
    <property type="nucleotide sequence ID" value="NZ_JBAMYB010000006.1"/>
</dbReference>